<dbReference type="Proteomes" id="UP000248198">
    <property type="component" value="Unassembled WGS sequence"/>
</dbReference>
<dbReference type="OrthoDB" id="956451at2"/>
<dbReference type="Pfam" id="PF18928">
    <property type="entry name" value="DUF5677"/>
    <property type="match status" value="1"/>
</dbReference>
<reference evidence="1 2" key="1">
    <citation type="submission" date="2018-06" db="EMBL/GenBank/DDBJ databases">
        <title>Genomic Encyclopedia of Archaeal and Bacterial Type Strains, Phase II (KMG-II): from individual species to whole genera.</title>
        <authorList>
            <person name="Goeker M."/>
        </authorList>
    </citation>
    <scope>NUCLEOTIDE SEQUENCE [LARGE SCALE GENOMIC DNA]</scope>
    <source>
        <strain evidence="1 2">DSM 27372</strain>
    </source>
</reference>
<comment type="caution">
    <text evidence="1">The sequence shown here is derived from an EMBL/GenBank/DDBJ whole genome shotgun (WGS) entry which is preliminary data.</text>
</comment>
<keyword evidence="2" id="KW-1185">Reference proteome</keyword>
<sequence length="178" mass="20253">MDGSDANKQMSQKMKADKIMPSGLAISNIPGIDAQSKLIRDMLDLPLYKEVETEYQKVVASGKKKPAWYQLYGGPPNLEQLATRLNRQGMYEIFYRAWSGSVHGQEVIKGNLTTGADAGVVQLRNPKDAQQVTLHAHNLILILYHLFVEKRLPQEMDKFKSWYMSIRGNLEQLRVFKS</sequence>
<dbReference type="AlphaFoldDB" id="A0A318U5V4"/>
<evidence type="ECO:0000313" key="2">
    <source>
        <dbReference type="Proteomes" id="UP000248198"/>
    </source>
</evidence>
<dbReference type="EMBL" id="QKLU01000013">
    <property type="protein sequence ID" value="PYF68415.1"/>
    <property type="molecule type" value="Genomic_DNA"/>
</dbReference>
<proteinExistence type="predicted"/>
<evidence type="ECO:0000313" key="1">
    <source>
        <dbReference type="EMBL" id="PYF68415.1"/>
    </source>
</evidence>
<name>A0A318U5V4_9SPHI</name>
<organism evidence="1 2">
    <name type="scientific">Pedobacter nutrimenti</name>
    <dbReference type="NCBI Taxonomy" id="1241337"/>
    <lineage>
        <taxon>Bacteria</taxon>
        <taxon>Pseudomonadati</taxon>
        <taxon>Bacteroidota</taxon>
        <taxon>Sphingobacteriia</taxon>
        <taxon>Sphingobacteriales</taxon>
        <taxon>Sphingobacteriaceae</taxon>
        <taxon>Pedobacter</taxon>
    </lineage>
</organism>
<dbReference type="InterPro" id="IPR043733">
    <property type="entry name" value="DUF5677"/>
</dbReference>
<accession>A0A318U5V4</accession>
<protein>
    <submittedName>
        <fullName evidence="1">Uncharacterized protein</fullName>
    </submittedName>
</protein>
<gene>
    <name evidence="1" type="ORF">B0O44_11329</name>
</gene>